<dbReference type="PATRIC" id="fig|1121022.4.peg.3604"/>
<organism evidence="2 3">
    <name type="scientific">Asticcacaulis benevestitus DSM 16100 = ATCC BAA-896</name>
    <dbReference type="NCBI Taxonomy" id="1121022"/>
    <lineage>
        <taxon>Bacteria</taxon>
        <taxon>Pseudomonadati</taxon>
        <taxon>Pseudomonadota</taxon>
        <taxon>Alphaproteobacteria</taxon>
        <taxon>Caulobacterales</taxon>
        <taxon>Caulobacteraceae</taxon>
        <taxon>Asticcacaulis</taxon>
    </lineage>
</organism>
<dbReference type="STRING" id="1121022.GCA_000376105_02139"/>
<keyword evidence="1" id="KW-0808">Transferase</keyword>
<comment type="caution">
    <text evidence="2">The sequence shown here is derived from an EMBL/GenBank/DDBJ whole genome shotgun (WGS) entry which is preliminary data.</text>
</comment>
<protein>
    <submittedName>
        <fullName evidence="2">Uncharacterized protein</fullName>
    </submittedName>
</protein>
<keyword evidence="3" id="KW-1185">Reference proteome</keyword>
<dbReference type="EMBL" id="AWGB01000048">
    <property type="protein sequence ID" value="ESQ86910.1"/>
    <property type="molecule type" value="Genomic_DNA"/>
</dbReference>
<dbReference type="SUPFAM" id="SSF52540">
    <property type="entry name" value="P-loop containing nucleoside triphosphate hydrolases"/>
    <property type="match status" value="1"/>
</dbReference>
<gene>
    <name evidence="2" type="ORF">ABENE_17635</name>
</gene>
<dbReference type="InterPro" id="IPR027417">
    <property type="entry name" value="P-loop_NTPase"/>
</dbReference>
<reference evidence="2 3" key="1">
    <citation type="journal article" date="2014" name="Nature">
        <title>Sequential evolution of bacterial morphology by co-option of a developmental regulator.</title>
        <authorList>
            <person name="Jiang C."/>
            <person name="Brown P.J."/>
            <person name="Ducret A."/>
            <person name="Brun Y.V."/>
        </authorList>
    </citation>
    <scope>NUCLEOTIDE SEQUENCE [LARGE SCALE GENOMIC DNA]</scope>
    <source>
        <strain evidence="2 3">DSM 16100</strain>
    </source>
</reference>
<dbReference type="InterPro" id="IPR026634">
    <property type="entry name" value="TPST-like"/>
</dbReference>
<dbReference type="Gene3D" id="3.40.50.300">
    <property type="entry name" value="P-loop containing nucleotide triphosphate hydrolases"/>
    <property type="match status" value="1"/>
</dbReference>
<evidence type="ECO:0000313" key="2">
    <source>
        <dbReference type="EMBL" id="ESQ86910.1"/>
    </source>
</evidence>
<name>V4PN47_9CAUL</name>
<dbReference type="Gene3D" id="1.25.40.10">
    <property type="entry name" value="Tetratricopeptide repeat domain"/>
    <property type="match status" value="1"/>
</dbReference>
<dbReference type="Pfam" id="PF13181">
    <property type="entry name" value="TPR_8"/>
    <property type="match status" value="1"/>
</dbReference>
<dbReference type="AlphaFoldDB" id="V4PN47"/>
<dbReference type="InterPro" id="IPR019734">
    <property type="entry name" value="TPR_rpt"/>
</dbReference>
<dbReference type="Pfam" id="PF13469">
    <property type="entry name" value="Sulfotransfer_3"/>
    <property type="match status" value="1"/>
</dbReference>
<dbReference type="PANTHER" id="PTHR12788:SF10">
    <property type="entry name" value="PROTEIN-TYROSINE SULFOTRANSFERASE"/>
    <property type="match status" value="1"/>
</dbReference>
<dbReference type="OrthoDB" id="9800698at2"/>
<dbReference type="Proteomes" id="UP000017837">
    <property type="component" value="Unassembled WGS sequence"/>
</dbReference>
<sequence>MPRPFEPRTHLIVEACKTLDRRSAARVIREDLESGPEEGDFWDSVAQLAGKLGEQDLAIGAARRFAATQPIDPSRVLYFSRVLSRFGRLREALAALDKLPEASQQHPAVLHFQGVTFTQLGDFNTAEIILRQAIAISPAPIQWLALSVVKKFQPGDPDIARMEAVLPKVGKAPAEIQAQLLYALGKAYDDVGNTDMAGIAYASGAAQMKMANQGHSLAKWDEFSRELIAGYSEENFEELTPSGAGGDRMIFVTGFPRSGTTLVEQILASHSQVAGGAEINLLSVALMPAGNLKFGDSRNMSLDELSFTYPFYGDFTFESALDYQNRSASADPWGDIGRDYLQMVKERFGETGKAIDKTVIIGQFMGLILHSLPKAKVVWLRRKPEDCALSIFRLYSLLGTIPWSYSAEGIASFFHSEDRLYEYWVSIFPDRILTINYEDLVSDPQSWIRKLLNHVNLPEEEGVFEPHKSKRAVTTASVAQVRSPISTSRIGSAEKYKTFVEQFRKAYYL</sequence>
<dbReference type="InterPro" id="IPR011990">
    <property type="entry name" value="TPR-like_helical_dom_sf"/>
</dbReference>
<dbReference type="SUPFAM" id="SSF48452">
    <property type="entry name" value="TPR-like"/>
    <property type="match status" value="1"/>
</dbReference>
<dbReference type="eggNOG" id="COG0457">
    <property type="taxonomic scope" value="Bacteria"/>
</dbReference>
<dbReference type="GO" id="GO:0008476">
    <property type="term" value="F:protein-tyrosine sulfotransferase activity"/>
    <property type="evidence" value="ECO:0007669"/>
    <property type="project" value="InterPro"/>
</dbReference>
<accession>V4PN47</accession>
<evidence type="ECO:0000256" key="1">
    <source>
        <dbReference type="ARBA" id="ARBA00022679"/>
    </source>
</evidence>
<evidence type="ECO:0000313" key="3">
    <source>
        <dbReference type="Proteomes" id="UP000017837"/>
    </source>
</evidence>
<dbReference type="RefSeq" id="WP_018081805.1">
    <property type="nucleotide sequence ID" value="NZ_AQWM01000008.1"/>
</dbReference>
<dbReference type="PANTHER" id="PTHR12788">
    <property type="entry name" value="PROTEIN-TYROSINE SULFOTRANSFERASE 2"/>
    <property type="match status" value="1"/>
</dbReference>
<proteinExistence type="predicted"/>